<evidence type="ECO:0000256" key="1">
    <source>
        <dbReference type="SAM" id="MobiDB-lite"/>
    </source>
</evidence>
<gene>
    <name evidence="2" type="ORF">PR048_009966</name>
</gene>
<feature type="compositionally biased region" description="Polar residues" evidence="1">
    <location>
        <begin position="192"/>
        <end position="209"/>
    </location>
</feature>
<feature type="region of interest" description="Disordered" evidence="1">
    <location>
        <begin position="191"/>
        <end position="225"/>
    </location>
</feature>
<evidence type="ECO:0000313" key="2">
    <source>
        <dbReference type="EMBL" id="KAJ8890457.1"/>
    </source>
</evidence>
<dbReference type="EMBL" id="JARBHB010000003">
    <property type="protein sequence ID" value="KAJ8890457.1"/>
    <property type="molecule type" value="Genomic_DNA"/>
</dbReference>
<evidence type="ECO:0000313" key="3">
    <source>
        <dbReference type="Proteomes" id="UP001159363"/>
    </source>
</evidence>
<proteinExistence type="predicted"/>
<accession>A0ABQ9I1G8</accession>
<reference evidence="2 3" key="1">
    <citation type="submission" date="2023-02" db="EMBL/GenBank/DDBJ databases">
        <title>LHISI_Scaffold_Assembly.</title>
        <authorList>
            <person name="Stuart O.P."/>
            <person name="Cleave R."/>
            <person name="Magrath M.J.L."/>
            <person name="Mikheyev A.S."/>
        </authorList>
    </citation>
    <scope>NUCLEOTIDE SEQUENCE [LARGE SCALE GENOMIC DNA]</scope>
    <source>
        <strain evidence="2">Daus_M_001</strain>
        <tissue evidence="2">Leg muscle</tissue>
    </source>
</reference>
<organism evidence="2 3">
    <name type="scientific">Dryococelus australis</name>
    <dbReference type="NCBI Taxonomy" id="614101"/>
    <lineage>
        <taxon>Eukaryota</taxon>
        <taxon>Metazoa</taxon>
        <taxon>Ecdysozoa</taxon>
        <taxon>Arthropoda</taxon>
        <taxon>Hexapoda</taxon>
        <taxon>Insecta</taxon>
        <taxon>Pterygota</taxon>
        <taxon>Neoptera</taxon>
        <taxon>Polyneoptera</taxon>
        <taxon>Phasmatodea</taxon>
        <taxon>Verophasmatodea</taxon>
        <taxon>Anareolatae</taxon>
        <taxon>Phasmatidae</taxon>
        <taxon>Eurycanthinae</taxon>
        <taxon>Dryococelus</taxon>
    </lineage>
</organism>
<sequence>MGGEQAIPLSHCGPVVCHERKHRVNGSPKERKISFNCAITPTLRVIEKQLAASPKVILTLEPVHHPQPNSVEGIVNTQVSTNCSTAQLSYHSRNSMFLALTVLGRSIYLGFPAPPVVGASVTSYVVSYLDLSTLSMPTTTMNAAIVNSSPGATESVPSPPTMHRNISMTSWIEVLVSGRTSQQVTVPGINIMETSGHGSSRRPLSSSDGTGVATAPPSQSPGVMPRASLTSLVETSSEEPTATSDELTAPFLTATSISSAVPSSSLANLSPAEFGTSHSETKIRNVKTLIQSRSPQEFALAAQLINTPSGKRNVAEIIKGARTRSPRSVEREQIEVLRLQIRNGRFVVAKWKLMNSGEERNK</sequence>
<protein>
    <submittedName>
        <fullName evidence="2">Uncharacterized protein</fullName>
    </submittedName>
</protein>
<name>A0ABQ9I1G8_9NEOP</name>
<dbReference type="Proteomes" id="UP001159363">
    <property type="component" value="Chromosome 3"/>
</dbReference>
<keyword evidence="3" id="KW-1185">Reference proteome</keyword>
<comment type="caution">
    <text evidence="2">The sequence shown here is derived from an EMBL/GenBank/DDBJ whole genome shotgun (WGS) entry which is preliminary data.</text>
</comment>